<evidence type="ECO:0000259" key="5">
    <source>
        <dbReference type="PROSITE" id="PS51144"/>
    </source>
</evidence>
<dbReference type="GO" id="GO:0004089">
    <property type="term" value="F:carbonate dehydratase activity"/>
    <property type="evidence" value="ECO:0007669"/>
    <property type="project" value="UniProtKB-UniRule"/>
</dbReference>
<keyword evidence="6" id="KW-1185">Reference proteome</keyword>
<dbReference type="PROSITE" id="PS00162">
    <property type="entry name" value="ALPHA_CA_1"/>
    <property type="match status" value="1"/>
</dbReference>
<comment type="catalytic activity">
    <reaction evidence="4">
        <text>hydrogencarbonate + H(+) = CO2 + H2O</text>
        <dbReference type="Rhea" id="RHEA:10748"/>
        <dbReference type="ChEBI" id="CHEBI:15377"/>
        <dbReference type="ChEBI" id="CHEBI:15378"/>
        <dbReference type="ChEBI" id="CHEBI:16526"/>
        <dbReference type="ChEBI" id="CHEBI:17544"/>
        <dbReference type="EC" id="4.2.1.1"/>
    </reaction>
</comment>
<dbReference type="CTD" id="42965"/>
<proteinExistence type="inferred from homology"/>
<dbReference type="SUPFAM" id="SSF51069">
    <property type="entry name" value="Carbonic anhydrase"/>
    <property type="match status" value="1"/>
</dbReference>
<evidence type="ECO:0000313" key="6">
    <source>
        <dbReference type="Proteomes" id="UP000504633"/>
    </source>
</evidence>
<dbReference type="GO" id="GO:0008270">
    <property type="term" value="F:zinc ion binding"/>
    <property type="evidence" value="ECO:0007669"/>
    <property type="project" value="UniProtKB-UniRule"/>
</dbReference>
<evidence type="ECO:0000313" key="7">
    <source>
        <dbReference type="RefSeq" id="XP_030081595.1"/>
    </source>
</evidence>
<name>A0A6J2SZL9_DROHY</name>
<dbReference type="InterPro" id="IPR018338">
    <property type="entry name" value="Carbonic_anhydrase_a-class_CS"/>
</dbReference>
<sequence>MNYVLRNYAKLSHLNYDQHGRDWNVETGKQQSPISLAKHQAVRSTAPTLTFLNYGKTIASPWKLINNGHTLTMLIPPAANGSQPALCGCKLESVYKAVQLHFHWGAPFSKGSEHKIDSIRYDAELHIVHQNSAYALQQEALSSPDGFVVLGFMLKLVPKPAINPRALNKVCSQASQVKNFKTTSTLKGEFSLRDILAGIERQEFFTYKGSLTTPPCSEVVNWFVFPKAIEISKRYLRNLWYLTDNRGKPLINNYREVQDLHGRKVYYREKSNQTKQDTFEYT</sequence>
<accession>A0A6J2SZL9</accession>
<evidence type="ECO:0000256" key="3">
    <source>
        <dbReference type="ARBA" id="ARBA00022833"/>
    </source>
</evidence>
<reference evidence="7" key="1">
    <citation type="submission" date="2025-08" db="UniProtKB">
        <authorList>
            <consortium name="RefSeq"/>
        </authorList>
    </citation>
    <scope>IDENTIFICATION</scope>
    <source>
        <strain evidence="7">15085-1641.00</strain>
        <tissue evidence="7">Whole body</tissue>
    </source>
</reference>
<dbReference type="KEGG" id="dhe:111598546"/>
<dbReference type="GO" id="GO:0005737">
    <property type="term" value="C:cytoplasm"/>
    <property type="evidence" value="ECO:0007669"/>
    <property type="project" value="TreeGrafter"/>
</dbReference>
<dbReference type="Gene3D" id="3.10.200.10">
    <property type="entry name" value="Alpha carbonic anhydrase"/>
    <property type="match status" value="1"/>
</dbReference>
<evidence type="ECO:0000256" key="2">
    <source>
        <dbReference type="ARBA" id="ARBA00022723"/>
    </source>
</evidence>
<dbReference type="AlphaFoldDB" id="A0A6J2SZL9"/>
<organism evidence="6 7">
    <name type="scientific">Drosophila hydei</name>
    <name type="common">Fruit fly</name>
    <dbReference type="NCBI Taxonomy" id="7224"/>
    <lineage>
        <taxon>Eukaryota</taxon>
        <taxon>Metazoa</taxon>
        <taxon>Ecdysozoa</taxon>
        <taxon>Arthropoda</taxon>
        <taxon>Hexapoda</taxon>
        <taxon>Insecta</taxon>
        <taxon>Pterygota</taxon>
        <taxon>Neoptera</taxon>
        <taxon>Endopterygota</taxon>
        <taxon>Diptera</taxon>
        <taxon>Brachycera</taxon>
        <taxon>Muscomorpha</taxon>
        <taxon>Ephydroidea</taxon>
        <taxon>Drosophilidae</taxon>
        <taxon>Drosophila</taxon>
    </lineage>
</organism>
<dbReference type="SMART" id="SM01057">
    <property type="entry name" value="Carb_anhydrase"/>
    <property type="match status" value="1"/>
</dbReference>
<evidence type="ECO:0000256" key="1">
    <source>
        <dbReference type="ARBA" id="ARBA00010718"/>
    </source>
</evidence>
<dbReference type="Pfam" id="PF00194">
    <property type="entry name" value="Carb_anhydrase"/>
    <property type="match status" value="1"/>
</dbReference>
<dbReference type="EC" id="4.2.1.1" evidence="4"/>
<dbReference type="InterPro" id="IPR001148">
    <property type="entry name" value="CA_dom"/>
</dbReference>
<dbReference type="RefSeq" id="XP_030081595.1">
    <property type="nucleotide sequence ID" value="XM_030225735.1"/>
</dbReference>
<dbReference type="Proteomes" id="UP000504633">
    <property type="component" value="Unplaced"/>
</dbReference>
<dbReference type="OrthoDB" id="429145at2759"/>
<comment type="function">
    <text evidence="4">Reversible hydration of carbon dioxide.</text>
</comment>
<keyword evidence="3 4" id="KW-0862">Zinc</keyword>
<keyword evidence="4" id="KW-0456">Lyase</keyword>
<dbReference type="InterPro" id="IPR036398">
    <property type="entry name" value="CA_dom_sf"/>
</dbReference>
<comment type="cofactor">
    <cofactor evidence="4">
        <name>Zn(2+)</name>
        <dbReference type="ChEBI" id="CHEBI:29105"/>
    </cofactor>
</comment>
<keyword evidence="2 4" id="KW-0479">Metal-binding</keyword>
<gene>
    <name evidence="7" type="primary">LOC111598546</name>
</gene>
<dbReference type="OMA" id="PCYETVD"/>
<feature type="domain" description="Alpha-carbonic anhydrase" evidence="5">
    <location>
        <begin position="12"/>
        <end position="269"/>
    </location>
</feature>
<dbReference type="PROSITE" id="PS51144">
    <property type="entry name" value="ALPHA_CA_2"/>
    <property type="match status" value="1"/>
</dbReference>
<evidence type="ECO:0000256" key="4">
    <source>
        <dbReference type="RuleBase" id="RU367011"/>
    </source>
</evidence>
<protein>
    <recommendedName>
        <fullName evidence="4">Carbonic anhydrase</fullName>
        <ecNumber evidence="4">4.2.1.1</ecNumber>
    </recommendedName>
</protein>
<comment type="similarity">
    <text evidence="1 4">Belongs to the alpha-carbonic anhydrase family.</text>
</comment>
<dbReference type="PANTHER" id="PTHR18952">
    <property type="entry name" value="CARBONIC ANHYDRASE"/>
    <property type="match status" value="1"/>
</dbReference>
<dbReference type="PANTHER" id="PTHR18952:SF137">
    <property type="entry name" value="CARBONIC ANHYDRASE"/>
    <property type="match status" value="1"/>
</dbReference>
<dbReference type="CDD" id="cd00326">
    <property type="entry name" value="alpha_CA"/>
    <property type="match status" value="1"/>
</dbReference>
<dbReference type="GeneID" id="111598546"/>
<dbReference type="InterPro" id="IPR023561">
    <property type="entry name" value="Carbonic_anhydrase_a-class"/>
</dbReference>